<gene>
    <name evidence="2" type="ORF">K505DRAFT_374559</name>
</gene>
<accession>A0A6A6XES3</accession>
<dbReference type="PANTHER" id="PTHR40135">
    <property type="entry name" value="MITOCHONDRIAL PHOSPHATE CARRIER PROTEIN"/>
    <property type="match status" value="1"/>
</dbReference>
<name>A0A6A6XES3_9PLEO</name>
<proteinExistence type="predicted"/>
<keyword evidence="1" id="KW-0812">Transmembrane</keyword>
<dbReference type="OrthoDB" id="9992270at2759"/>
<reference evidence="2" key="1">
    <citation type="journal article" date="2020" name="Stud. Mycol.">
        <title>101 Dothideomycetes genomes: a test case for predicting lifestyles and emergence of pathogens.</title>
        <authorList>
            <person name="Haridas S."/>
            <person name="Albert R."/>
            <person name="Binder M."/>
            <person name="Bloem J."/>
            <person name="Labutti K."/>
            <person name="Salamov A."/>
            <person name="Andreopoulos B."/>
            <person name="Baker S."/>
            <person name="Barry K."/>
            <person name="Bills G."/>
            <person name="Bluhm B."/>
            <person name="Cannon C."/>
            <person name="Castanera R."/>
            <person name="Culley D."/>
            <person name="Daum C."/>
            <person name="Ezra D."/>
            <person name="Gonzalez J."/>
            <person name="Henrissat B."/>
            <person name="Kuo A."/>
            <person name="Liang C."/>
            <person name="Lipzen A."/>
            <person name="Lutzoni F."/>
            <person name="Magnuson J."/>
            <person name="Mondo S."/>
            <person name="Nolan M."/>
            <person name="Ohm R."/>
            <person name="Pangilinan J."/>
            <person name="Park H.-J."/>
            <person name="Ramirez L."/>
            <person name="Alfaro M."/>
            <person name="Sun H."/>
            <person name="Tritt A."/>
            <person name="Yoshinaga Y."/>
            <person name="Zwiers L.-H."/>
            <person name="Turgeon B."/>
            <person name="Goodwin S."/>
            <person name="Spatafora J."/>
            <person name="Crous P."/>
            <person name="Grigoriev I."/>
        </authorList>
    </citation>
    <scope>NUCLEOTIDE SEQUENCE</scope>
    <source>
        <strain evidence="2">CBS 109.77</strain>
    </source>
</reference>
<keyword evidence="3" id="KW-1185">Reference proteome</keyword>
<evidence type="ECO:0000256" key="1">
    <source>
        <dbReference type="SAM" id="Phobius"/>
    </source>
</evidence>
<sequence length="153" mass="16820">MASPTKVILRLINREARQSFSGVYNLDVARLSRLPISTNKTANAPPSAGKMQLPEDARLTNCCSIPAGWDNSNNAAMIFTRGISLTNFLVASSALGFQVFVLYPWHKRLDDDFHQLRKEHVRVLGVIEGINSRVDEGERKGLAKAKNGTKPGS</sequence>
<evidence type="ECO:0000313" key="2">
    <source>
        <dbReference type="EMBL" id="KAF2794543.1"/>
    </source>
</evidence>
<protein>
    <submittedName>
        <fullName evidence="2">Uncharacterized protein</fullName>
    </submittedName>
</protein>
<keyword evidence="1" id="KW-0472">Membrane</keyword>
<keyword evidence="1" id="KW-1133">Transmembrane helix</keyword>
<evidence type="ECO:0000313" key="3">
    <source>
        <dbReference type="Proteomes" id="UP000799757"/>
    </source>
</evidence>
<dbReference type="EMBL" id="MU001887">
    <property type="protein sequence ID" value="KAF2794543.1"/>
    <property type="molecule type" value="Genomic_DNA"/>
</dbReference>
<dbReference type="Proteomes" id="UP000799757">
    <property type="component" value="Unassembled WGS sequence"/>
</dbReference>
<dbReference type="PANTHER" id="PTHR40135:SF1">
    <property type="entry name" value="MITOCHONDRIAL PHOSPHATE CARRIER PROTEIN"/>
    <property type="match status" value="1"/>
</dbReference>
<organism evidence="2 3">
    <name type="scientific">Melanomma pulvis-pyrius CBS 109.77</name>
    <dbReference type="NCBI Taxonomy" id="1314802"/>
    <lineage>
        <taxon>Eukaryota</taxon>
        <taxon>Fungi</taxon>
        <taxon>Dikarya</taxon>
        <taxon>Ascomycota</taxon>
        <taxon>Pezizomycotina</taxon>
        <taxon>Dothideomycetes</taxon>
        <taxon>Pleosporomycetidae</taxon>
        <taxon>Pleosporales</taxon>
        <taxon>Melanommataceae</taxon>
        <taxon>Melanomma</taxon>
    </lineage>
</organism>
<feature type="transmembrane region" description="Helical" evidence="1">
    <location>
        <begin position="85"/>
        <end position="105"/>
    </location>
</feature>
<dbReference type="AlphaFoldDB" id="A0A6A6XES3"/>